<evidence type="ECO:0000313" key="14">
    <source>
        <dbReference type="EMBL" id="AYN65693.1"/>
    </source>
</evidence>
<keyword evidence="5 11" id="KW-0547">Nucleotide-binding</keyword>
<protein>
    <recommendedName>
        <fullName evidence="11">Valine--tRNA ligase</fullName>
        <ecNumber evidence="11">6.1.1.9</ecNumber>
    </recommendedName>
    <alternativeName>
        <fullName evidence="11">Valyl-tRNA synthetase</fullName>
        <shortName evidence="11">ValRS</shortName>
    </alternativeName>
</protein>
<evidence type="ECO:0000256" key="9">
    <source>
        <dbReference type="ARBA" id="ARBA00023146"/>
    </source>
</evidence>
<reference evidence="14 15" key="1">
    <citation type="submission" date="2014-08" db="EMBL/GenBank/DDBJ databases">
        <authorList>
            <person name="Kuleshov K."/>
            <person name="Dedkov V."/>
            <person name="Markelov M."/>
            <person name="Pimkina E."/>
        </authorList>
    </citation>
    <scope>NUCLEOTIDE SEQUENCE [LARGE SCALE GENOMIC DNA]</scope>
    <source>
        <strain evidence="15">TOA</strain>
    </source>
</reference>
<dbReference type="InterPro" id="IPR002300">
    <property type="entry name" value="aa-tRNA-synth_Ia"/>
</dbReference>
<dbReference type="EC" id="6.1.1.9" evidence="11"/>
<comment type="subcellular location">
    <subcellularLocation>
        <location evidence="1 11">Cytoplasm</location>
    </subcellularLocation>
</comment>
<dbReference type="PRINTS" id="PR00986">
    <property type="entry name" value="TRNASYNTHVAL"/>
</dbReference>
<comment type="subunit">
    <text evidence="2 11">Monomer.</text>
</comment>
<dbReference type="Gene3D" id="1.10.730.10">
    <property type="entry name" value="Isoleucyl-tRNA Synthetase, Domain 1"/>
    <property type="match status" value="1"/>
</dbReference>
<evidence type="ECO:0000256" key="1">
    <source>
        <dbReference type="ARBA" id="ARBA00004496"/>
    </source>
</evidence>
<organism evidence="14 15">
    <name type="scientific">Metamycoplasma hominis</name>
    <name type="common">Mycoplasma hominis</name>
    <dbReference type="NCBI Taxonomy" id="2098"/>
    <lineage>
        <taxon>Bacteria</taxon>
        <taxon>Bacillati</taxon>
        <taxon>Mycoplasmatota</taxon>
        <taxon>Mycoplasmoidales</taxon>
        <taxon>Metamycoplasmataceae</taxon>
        <taxon>Metamycoplasma</taxon>
    </lineage>
</organism>
<feature type="domain" description="Aminoacyl-tRNA synthetase class Ia" evidence="12">
    <location>
        <begin position="15"/>
        <end position="421"/>
    </location>
</feature>
<dbReference type="GO" id="GO:0005524">
    <property type="term" value="F:ATP binding"/>
    <property type="evidence" value="ECO:0007669"/>
    <property type="project" value="UniProtKB-UniRule"/>
</dbReference>
<comment type="function">
    <text evidence="11">Catalyzes the attachment of valine to tRNA(Val). As ValRS can inadvertently accommodate and process structurally similar amino acids such as threonine, to avoid such errors, it has a 'posttransfer' editing activity that hydrolyzes mischarged Thr-tRNA(Val) in a tRNA-dependent manner.</text>
</comment>
<dbReference type="InterPro" id="IPR009080">
    <property type="entry name" value="tRNAsynth_Ia_anticodon-bd"/>
</dbReference>
<dbReference type="PANTHER" id="PTHR11946:SF93">
    <property type="entry name" value="VALINE--TRNA LIGASE, CHLOROPLASTIC_MITOCHONDRIAL 2"/>
    <property type="match status" value="1"/>
</dbReference>
<dbReference type="InterPro" id="IPR002303">
    <property type="entry name" value="Valyl-tRNA_ligase"/>
</dbReference>
<dbReference type="SUPFAM" id="SSF47323">
    <property type="entry name" value="Anticodon-binding domain of a subclass of class I aminoacyl-tRNA synthetases"/>
    <property type="match status" value="1"/>
</dbReference>
<comment type="domain">
    <text evidence="11">The C-terminal coiled-coil domain is crucial for aminoacylation activity.</text>
</comment>
<evidence type="ECO:0000256" key="7">
    <source>
        <dbReference type="ARBA" id="ARBA00022917"/>
    </source>
</evidence>
<dbReference type="HAMAP" id="MF_02004">
    <property type="entry name" value="Val_tRNA_synth_type1"/>
    <property type="match status" value="1"/>
</dbReference>
<dbReference type="SUPFAM" id="SSF46589">
    <property type="entry name" value="tRNA-binding arm"/>
    <property type="match status" value="1"/>
</dbReference>
<dbReference type="OrthoDB" id="9810365at2"/>
<dbReference type="AlphaFoldDB" id="A0A454CAL6"/>
<evidence type="ECO:0000256" key="3">
    <source>
        <dbReference type="ARBA" id="ARBA00022490"/>
    </source>
</evidence>
<dbReference type="GO" id="GO:0006438">
    <property type="term" value="P:valyl-tRNA aminoacylation"/>
    <property type="evidence" value="ECO:0007669"/>
    <property type="project" value="UniProtKB-UniRule"/>
</dbReference>
<dbReference type="GO" id="GO:0002161">
    <property type="term" value="F:aminoacyl-tRNA deacylase activity"/>
    <property type="evidence" value="ECO:0007669"/>
    <property type="project" value="InterPro"/>
</dbReference>
<keyword evidence="3 11" id="KW-0963">Cytoplasm</keyword>
<dbReference type="InterPro" id="IPR009008">
    <property type="entry name" value="Val/Leu/Ile-tRNA-synth_edit"/>
</dbReference>
<dbReference type="PROSITE" id="PS00178">
    <property type="entry name" value="AA_TRNA_LIGASE_I"/>
    <property type="match status" value="1"/>
</dbReference>
<feature type="domain" description="Methionyl/Valyl/Leucyl/Isoleucyl-tRNA synthetase anticodon-binding" evidence="13">
    <location>
        <begin position="593"/>
        <end position="722"/>
    </location>
</feature>
<dbReference type="FunFam" id="3.40.50.620:FF:000032">
    <property type="entry name" value="Valine--tRNA ligase"/>
    <property type="match status" value="1"/>
</dbReference>
<dbReference type="EMBL" id="CP033021">
    <property type="protein sequence ID" value="AYN65693.1"/>
    <property type="molecule type" value="Genomic_DNA"/>
</dbReference>
<reference evidence="14 15" key="2">
    <citation type="submission" date="2018-10" db="EMBL/GenBank/DDBJ databases">
        <title>Detection and isolation of Mycoplasma hominis as a predominant microorganism from pelvic cavity of patient with salpingitis and tubo-ovarian abscess.</title>
        <authorList>
            <person name="Guschin A.E."/>
            <person name="Khayrullina G.A."/>
            <person name="Rakovskaya I.V."/>
            <person name="Shelenkov A.A."/>
            <person name="Shagin D.A."/>
        </authorList>
    </citation>
    <scope>NUCLEOTIDE SEQUENCE [LARGE SCALE GENOMIC DNA]</scope>
    <source>
        <strain evidence="15">TOA</strain>
    </source>
</reference>
<dbReference type="InterPro" id="IPR014729">
    <property type="entry name" value="Rossmann-like_a/b/a_fold"/>
</dbReference>
<comment type="similarity">
    <text evidence="11">Belongs to the class-I aminoacyl-tRNA synthetase family. ValS type 1 subfamily.</text>
</comment>
<dbReference type="InterPro" id="IPR013155">
    <property type="entry name" value="M/V/L/I-tRNA-synth_anticd-bd"/>
</dbReference>
<evidence type="ECO:0000256" key="11">
    <source>
        <dbReference type="HAMAP-Rule" id="MF_02004"/>
    </source>
</evidence>
<gene>
    <name evidence="11" type="primary">valS</name>
    <name evidence="14" type="ORF">KN71_000355</name>
</gene>
<feature type="short sequence motif" description="'KMSKS' region" evidence="11">
    <location>
        <begin position="512"/>
        <end position="516"/>
    </location>
</feature>
<feature type="short sequence motif" description="'HIGH' region" evidence="11">
    <location>
        <begin position="41"/>
        <end position="51"/>
    </location>
</feature>
<feature type="coiled-coil region" evidence="11">
    <location>
        <begin position="768"/>
        <end position="837"/>
    </location>
</feature>
<dbReference type="InterPro" id="IPR001412">
    <property type="entry name" value="aa-tRNA-synth_I_CS"/>
</dbReference>
<keyword evidence="6 11" id="KW-0067">ATP-binding</keyword>
<keyword evidence="9 11" id="KW-0030">Aminoacyl-tRNA synthetase</keyword>
<dbReference type="InterPro" id="IPR010978">
    <property type="entry name" value="tRNA-bd_arm"/>
</dbReference>
<evidence type="ECO:0000313" key="15">
    <source>
        <dbReference type="Proteomes" id="UP000029712"/>
    </source>
</evidence>
<dbReference type="CDD" id="cd00817">
    <property type="entry name" value="ValRS_core"/>
    <property type="match status" value="1"/>
</dbReference>
<dbReference type="Gene3D" id="3.40.50.620">
    <property type="entry name" value="HUPs"/>
    <property type="match status" value="2"/>
</dbReference>
<dbReference type="SUPFAM" id="SSF50677">
    <property type="entry name" value="ValRS/IleRS/LeuRS editing domain"/>
    <property type="match status" value="1"/>
</dbReference>
<dbReference type="GO" id="GO:0004832">
    <property type="term" value="F:valine-tRNA ligase activity"/>
    <property type="evidence" value="ECO:0007669"/>
    <property type="project" value="UniProtKB-UniRule"/>
</dbReference>
<dbReference type="NCBIfam" id="NF004349">
    <property type="entry name" value="PRK05729.1"/>
    <property type="match status" value="1"/>
</dbReference>
<dbReference type="SUPFAM" id="SSF52374">
    <property type="entry name" value="Nucleotidylyl transferase"/>
    <property type="match status" value="1"/>
</dbReference>
<comment type="catalytic activity">
    <reaction evidence="10 11">
        <text>tRNA(Val) + L-valine + ATP = L-valyl-tRNA(Val) + AMP + diphosphate</text>
        <dbReference type="Rhea" id="RHEA:10704"/>
        <dbReference type="Rhea" id="RHEA-COMP:9672"/>
        <dbReference type="Rhea" id="RHEA-COMP:9708"/>
        <dbReference type="ChEBI" id="CHEBI:30616"/>
        <dbReference type="ChEBI" id="CHEBI:33019"/>
        <dbReference type="ChEBI" id="CHEBI:57762"/>
        <dbReference type="ChEBI" id="CHEBI:78442"/>
        <dbReference type="ChEBI" id="CHEBI:78537"/>
        <dbReference type="ChEBI" id="CHEBI:456215"/>
        <dbReference type="EC" id="6.1.1.9"/>
    </reaction>
</comment>
<proteinExistence type="inferred from homology"/>
<sequence>MEKTFNHKIVEKDRCKKWNDMKIFQTHDESKKPFTIILPPPNVTGNLHIGHALDNYISDTIIRFKKLQGYDVLWLPGTDHAGIATQAVVEKKLASQNINKYQLGREEFIKKVWEWVDEYSKNIHNQWQKLGLALDYGFERFTLDDNSNEAVLKVFIELYENGLIYRDKKAINWDPVLETALSNIEVVPKETKQKMYYIKYPIKNSKNFLEVATTRPETMFSDVALAINPQDSRAKQLIKEVIIHPLTNKEIPIILSNKIDPNFGSGIMKVSAHAVDDIEIIIENKLPINECINKDGKLNDLAGEFKGLDRFEAREKIAHLLSQKGLLIKEEEVVSNIGYSERSKAPIEILVQPQWFVKMSEFSKMLLKDLRSDEGVKIFPPRFESTLENWMENAHDWTISRQIWWGHRIPAWYNEQNEIKVQIQKPEGNWKQDDDVLDTWFSSGLAPFVFLGWPQDKSKLKRYFPTSLLVTGYDIIFFWVARMYFFSLYFMDQKPFEHLLLHGLVRDSQGRKMSKSLGNGINPIQVIDEYGSDVLRMSLIFNCTPGLDINYSDEKIQGAKLFANKFWNIARFVENIPVSITEKIDFNKLDEYDNWILNEYLAFKKNIEDAMDKYELTIIYKHIQDFVVDKFSNWYLEFLKFKENSYLIHYLFKQILILLHPFMPFLTDYVFEKLYHEELLCSNLQTFALNKESSNNTPKIISLITALRKYREDKKISKSIELFFYLNNLVFSSIDLKIINKLSNFSWKENHDFSLKTESFEVFIIQSKQDKENEILELNKLIEFSQKEIEFNEKLINNPKFMEKANKNTINEKLANLKLHKEKLEFYKNQLKEKQEKIN</sequence>
<keyword evidence="4 11" id="KW-0436">Ligase</keyword>
<feature type="binding site" evidence="11">
    <location>
        <position position="515"/>
    </location>
    <ligand>
        <name>ATP</name>
        <dbReference type="ChEBI" id="CHEBI:30616"/>
    </ligand>
</feature>
<dbReference type="CDD" id="cd07962">
    <property type="entry name" value="Anticodon_Ia_Val"/>
    <property type="match status" value="1"/>
</dbReference>
<evidence type="ECO:0000256" key="2">
    <source>
        <dbReference type="ARBA" id="ARBA00011245"/>
    </source>
</evidence>
<keyword evidence="7 11" id="KW-0648">Protein biosynthesis</keyword>
<evidence type="ECO:0000256" key="8">
    <source>
        <dbReference type="ARBA" id="ARBA00023054"/>
    </source>
</evidence>
<evidence type="ECO:0000259" key="13">
    <source>
        <dbReference type="Pfam" id="PF08264"/>
    </source>
</evidence>
<dbReference type="GO" id="GO:0005829">
    <property type="term" value="C:cytosol"/>
    <property type="evidence" value="ECO:0007669"/>
    <property type="project" value="TreeGrafter"/>
</dbReference>
<comment type="domain">
    <text evidence="11">ValRS has two distinct active sites: one for aminoacylation and one for editing. The misactivated threonine is translocated from the active site to the editing site.</text>
</comment>
<dbReference type="Pfam" id="PF08264">
    <property type="entry name" value="Anticodon_1"/>
    <property type="match status" value="1"/>
</dbReference>
<evidence type="ECO:0000256" key="10">
    <source>
        <dbReference type="ARBA" id="ARBA00047552"/>
    </source>
</evidence>
<dbReference type="PANTHER" id="PTHR11946">
    <property type="entry name" value="VALYL-TRNA SYNTHETASES"/>
    <property type="match status" value="1"/>
</dbReference>
<dbReference type="InterPro" id="IPR033705">
    <property type="entry name" value="Anticodon_Ia_Val"/>
</dbReference>
<dbReference type="Proteomes" id="UP000029712">
    <property type="component" value="Chromosome"/>
</dbReference>
<evidence type="ECO:0000259" key="12">
    <source>
        <dbReference type="Pfam" id="PF00133"/>
    </source>
</evidence>
<evidence type="ECO:0000256" key="5">
    <source>
        <dbReference type="ARBA" id="ARBA00022741"/>
    </source>
</evidence>
<keyword evidence="8 11" id="KW-0175">Coiled coil</keyword>
<dbReference type="Pfam" id="PF00133">
    <property type="entry name" value="tRNA-synt_1"/>
    <property type="match status" value="1"/>
</dbReference>
<accession>A0A454CAL6</accession>
<evidence type="ECO:0000256" key="4">
    <source>
        <dbReference type="ARBA" id="ARBA00022598"/>
    </source>
</evidence>
<dbReference type="NCBIfam" id="TIGR00422">
    <property type="entry name" value="valS"/>
    <property type="match status" value="1"/>
</dbReference>
<evidence type="ECO:0000256" key="6">
    <source>
        <dbReference type="ARBA" id="ARBA00022840"/>
    </source>
</evidence>
<name>A0A454CAL6_METHO</name>